<evidence type="ECO:0000256" key="1">
    <source>
        <dbReference type="ARBA" id="ARBA00000448"/>
    </source>
</evidence>
<organism evidence="13 14">
    <name type="scientific">Hypocrea virens (strain Gv29-8 / FGSC 10586)</name>
    <name type="common">Gliocladium virens</name>
    <name type="synonym">Trichoderma virens</name>
    <dbReference type="NCBI Taxonomy" id="413071"/>
    <lineage>
        <taxon>Eukaryota</taxon>
        <taxon>Fungi</taxon>
        <taxon>Dikarya</taxon>
        <taxon>Ascomycota</taxon>
        <taxon>Pezizomycotina</taxon>
        <taxon>Sordariomycetes</taxon>
        <taxon>Hypocreomycetidae</taxon>
        <taxon>Hypocreales</taxon>
        <taxon>Hypocreaceae</taxon>
        <taxon>Trichoderma</taxon>
    </lineage>
</organism>
<evidence type="ECO:0000256" key="10">
    <source>
        <dbReference type="ARBA" id="ARBA00024983"/>
    </source>
</evidence>
<evidence type="ECO:0000256" key="6">
    <source>
        <dbReference type="ARBA" id="ARBA00022729"/>
    </source>
</evidence>
<dbReference type="AlphaFoldDB" id="G9MJW9"/>
<comment type="subcellular location">
    <subcellularLocation>
        <location evidence="2">Secreted</location>
    </subcellularLocation>
</comment>
<dbReference type="EC" id="3.2.1.21" evidence="4"/>
<dbReference type="GeneID" id="25790041"/>
<dbReference type="InterPro" id="IPR026891">
    <property type="entry name" value="Fn3-like"/>
</dbReference>
<evidence type="ECO:0000313" key="14">
    <source>
        <dbReference type="Proteomes" id="UP000007115"/>
    </source>
</evidence>
<dbReference type="SUPFAM" id="SSF52279">
    <property type="entry name" value="Beta-D-glucan exohydrolase, C-terminal domain"/>
    <property type="match status" value="1"/>
</dbReference>
<comment type="caution">
    <text evidence="13">The sequence shown here is derived from an EMBL/GenBank/DDBJ whole genome shotgun (WGS) entry which is preliminary data.</text>
</comment>
<dbReference type="GO" id="GO:0008422">
    <property type="term" value="F:beta-glucosidase activity"/>
    <property type="evidence" value="ECO:0007669"/>
    <property type="project" value="UniProtKB-EC"/>
</dbReference>
<proteinExistence type="inferred from homology"/>
<name>G9MJW9_HYPVG</name>
<dbReference type="VEuPathDB" id="FungiDB:TRIVIDRAFT_198722"/>
<feature type="domain" description="Glycoside hydrolase family 3 C-terminal" evidence="11">
    <location>
        <begin position="28"/>
        <end position="251"/>
    </location>
</feature>
<comment type="similarity">
    <text evidence="3">Belongs to the glycosyl hydrolase 3 family.</text>
</comment>
<evidence type="ECO:0000256" key="4">
    <source>
        <dbReference type="ARBA" id="ARBA00012744"/>
    </source>
</evidence>
<dbReference type="InterPro" id="IPR036881">
    <property type="entry name" value="Glyco_hydro_3_C_sf"/>
</dbReference>
<evidence type="ECO:0000256" key="7">
    <source>
        <dbReference type="ARBA" id="ARBA00022801"/>
    </source>
</evidence>
<dbReference type="eggNOG" id="ENOG502QR4D">
    <property type="taxonomic scope" value="Eukaryota"/>
</dbReference>
<dbReference type="InterPro" id="IPR050288">
    <property type="entry name" value="Cellulose_deg_GH3"/>
</dbReference>
<dbReference type="InterPro" id="IPR002772">
    <property type="entry name" value="Glyco_hydro_3_C"/>
</dbReference>
<dbReference type="Pfam" id="PF14310">
    <property type="entry name" value="Fn3-like"/>
    <property type="match status" value="1"/>
</dbReference>
<evidence type="ECO:0000256" key="9">
    <source>
        <dbReference type="ARBA" id="ARBA00023295"/>
    </source>
</evidence>
<dbReference type="GO" id="GO:0005576">
    <property type="term" value="C:extracellular region"/>
    <property type="evidence" value="ECO:0007669"/>
    <property type="project" value="UniProtKB-SubCell"/>
</dbReference>
<keyword evidence="7" id="KW-0378">Hydrolase</keyword>
<dbReference type="Proteomes" id="UP000007115">
    <property type="component" value="Unassembled WGS sequence"/>
</dbReference>
<evidence type="ECO:0000259" key="11">
    <source>
        <dbReference type="Pfam" id="PF01915"/>
    </source>
</evidence>
<dbReference type="PANTHER" id="PTHR42715:SF12">
    <property type="entry name" value="BETA-GLUCOSIDASE G-RELATED"/>
    <property type="match status" value="1"/>
</dbReference>
<evidence type="ECO:0000256" key="3">
    <source>
        <dbReference type="ARBA" id="ARBA00005336"/>
    </source>
</evidence>
<dbReference type="Pfam" id="PF01915">
    <property type="entry name" value="Glyco_hydro_3_C"/>
    <property type="match status" value="1"/>
</dbReference>
<comment type="function">
    <text evidence="10">Beta-glucosidases are one of a number of cellulolytic enzymes involved in the degradation of cellulosic biomass. Catalyzes the last step releasing glucose from the inhibitory cellobiose.</text>
</comment>
<accession>G9MJW9</accession>
<keyword evidence="5" id="KW-0964">Secreted</keyword>
<evidence type="ECO:0000313" key="13">
    <source>
        <dbReference type="EMBL" id="EHK25906.1"/>
    </source>
</evidence>
<gene>
    <name evidence="13" type="ORF">TRIVIDRAFT_198722</name>
</gene>
<keyword evidence="14" id="KW-1185">Reference proteome</keyword>
<keyword evidence="9" id="KW-0326">Glycosidase</keyword>
<dbReference type="HOGENOM" id="CLU_004542_0_5_1"/>
<dbReference type="InParanoid" id="G9MJW9"/>
<evidence type="ECO:0000256" key="2">
    <source>
        <dbReference type="ARBA" id="ARBA00004613"/>
    </source>
</evidence>
<dbReference type="STRING" id="413071.G9MJW9"/>
<evidence type="ECO:0000256" key="5">
    <source>
        <dbReference type="ARBA" id="ARBA00022525"/>
    </source>
</evidence>
<dbReference type="Gene3D" id="2.60.40.10">
    <property type="entry name" value="Immunoglobulins"/>
    <property type="match status" value="1"/>
</dbReference>
<reference evidence="13 14" key="1">
    <citation type="journal article" date="2011" name="Genome Biol.">
        <title>Comparative genome sequence analysis underscores mycoparasitism as the ancestral life style of Trichoderma.</title>
        <authorList>
            <person name="Kubicek C.P."/>
            <person name="Herrera-Estrella A."/>
            <person name="Seidl-Seiboth V."/>
            <person name="Martinez D.A."/>
            <person name="Druzhinina I.S."/>
            <person name="Thon M."/>
            <person name="Zeilinger S."/>
            <person name="Casas-Flores S."/>
            <person name="Horwitz B.A."/>
            <person name="Mukherjee P.K."/>
            <person name="Mukherjee M."/>
            <person name="Kredics L."/>
            <person name="Alcaraz L.D."/>
            <person name="Aerts A."/>
            <person name="Antal Z."/>
            <person name="Atanasova L."/>
            <person name="Cervantes-Badillo M.G."/>
            <person name="Challacombe J."/>
            <person name="Chertkov O."/>
            <person name="McCluskey K."/>
            <person name="Coulpier F."/>
            <person name="Deshpande N."/>
            <person name="von Doehren H."/>
            <person name="Ebbole D.J."/>
            <person name="Esquivel-Naranjo E.U."/>
            <person name="Fekete E."/>
            <person name="Flipphi M."/>
            <person name="Glaser F."/>
            <person name="Gomez-Rodriguez E.Y."/>
            <person name="Gruber S."/>
            <person name="Han C."/>
            <person name="Henrissat B."/>
            <person name="Hermosa R."/>
            <person name="Hernandez-Onate M."/>
            <person name="Karaffa L."/>
            <person name="Kosti I."/>
            <person name="Le Crom S."/>
            <person name="Lindquist E."/>
            <person name="Lucas S."/>
            <person name="Luebeck M."/>
            <person name="Luebeck P.S."/>
            <person name="Margeot A."/>
            <person name="Metz B."/>
            <person name="Misra M."/>
            <person name="Nevalainen H."/>
            <person name="Omann M."/>
            <person name="Packer N."/>
            <person name="Perrone G."/>
            <person name="Uresti-Rivera E.E."/>
            <person name="Salamov A."/>
            <person name="Schmoll M."/>
            <person name="Seiboth B."/>
            <person name="Shapiro H."/>
            <person name="Sukno S."/>
            <person name="Tamayo-Ramos J.A."/>
            <person name="Tisch D."/>
            <person name="Wiest A."/>
            <person name="Wilkinson H.H."/>
            <person name="Zhang M."/>
            <person name="Coutinho P.M."/>
            <person name="Kenerley C.M."/>
            <person name="Monte E."/>
            <person name="Baker S.E."/>
            <person name="Grigoriev I.V."/>
        </authorList>
    </citation>
    <scope>NUCLEOTIDE SEQUENCE [LARGE SCALE GENOMIC DNA]</scope>
    <source>
        <strain evidence="14">Gv29-8 / FGSC 10586</strain>
    </source>
</reference>
<dbReference type="RefSeq" id="XP_013960099.1">
    <property type="nucleotide sequence ID" value="XM_014104624.1"/>
</dbReference>
<dbReference type="PANTHER" id="PTHR42715">
    <property type="entry name" value="BETA-GLUCOSIDASE"/>
    <property type="match status" value="1"/>
</dbReference>
<dbReference type="OMA" id="ANNSVAW"/>
<feature type="domain" description="Fibronectin type III-like" evidence="12">
    <location>
        <begin position="311"/>
        <end position="345"/>
    </location>
</feature>
<keyword evidence="6" id="KW-0732">Signal</keyword>
<protein>
    <recommendedName>
        <fullName evidence="4">beta-glucosidase</fullName>
        <ecNumber evidence="4">3.2.1.21</ecNumber>
    </recommendedName>
</protein>
<sequence length="350" mass="37988">MTVLFFLFSPLLRDHAKLIREIGGAAAVLLKNDNSVLPLKSPSNIGVFGNDAADLTDGLVYQDPPATNARAELIGARVQYILRNDRLSDGGFHSIYPTPDVCILFLKTFAAEGYDRVSFEAGWNSSIVVTNVADKCNNTVVVTHSAGINTMTWATHPNVKAFIAAHFPGEQTGNSIVDILWGDVNPSGRLPYTIPVRDEDYNITITNLTSDQITYPGAWPSNFTEGLLIDYRHFDALQIDPLYEFGFGLSYMDTTFDLASNISIKTLVERVSAVVPFSNSSSGPLSDLFTPLINGTVSVSYTGDLDGATDVQLYISLPVSSARAGTPVRVLRGFSKVQLAPSEQRMSASH</sequence>
<dbReference type="Gene3D" id="3.40.50.1700">
    <property type="entry name" value="Glycoside hydrolase family 3 C-terminal domain"/>
    <property type="match status" value="1"/>
</dbReference>
<dbReference type="OrthoDB" id="416222at2759"/>
<evidence type="ECO:0000256" key="8">
    <source>
        <dbReference type="ARBA" id="ARBA00023277"/>
    </source>
</evidence>
<dbReference type="EMBL" id="ABDF02000003">
    <property type="protein sequence ID" value="EHK25906.1"/>
    <property type="molecule type" value="Genomic_DNA"/>
</dbReference>
<keyword evidence="8" id="KW-0119">Carbohydrate metabolism</keyword>
<dbReference type="InterPro" id="IPR013783">
    <property type="entry name" value="Ig-like_fold"/>
</dbReference>
<evidence type="ECO:0000259" key="12">
    <source>
        <dbReference type="Pfam" id="PF14310"/>
    </source>
</evidence>
<comment type="catalytic activity">
    <reaction evidence="1">
        <text>Hydrolysis of terminal, non-reducing beta-D-glucosyl residues with release of beta-D-glucose.</text>
        <dbReference type="EC" id="3.2.1.21"/>
    </reaction>
</comment>
<dbReference type="GO" id="GO:0009251">
    <property type="term" value="P:glucan catabolic process"/>
    <property type="evidence" value="ECO:0007669"/>
    <property type="project" value="TreeGrafter"/>
</dbReference>